<name>A0A385IPY1_9CAUD</name>
<dbReference type="Proteomes" id="UP000261814">
    <property type="component" value="Segment"/>
</dbReference>
<gene>
    <name evidence="1" type="ORF">CPT_LL11_025</name>
</gene>
<proteinExistence type="predicted"/>
<organism evidence="1 2">
    <name type="scientific">Escherichia phage LL11</name>
    <dbReference type="NCBI Taxonomy" id="2315628"/>
    <lineage>
        <taxon>Viruses</taxon>
        <taxon>Duplodnaviria</taxon>
        <taxon>Heunggongvirae</taxon>
        <taxon>Uroviricota</taxon>
        <taxon>Caudoviricetes</taxon>
        <taxon>Autographivirales</taxon>
        <taxon>Autosignataviridae</taxon>
        <taxon>Molineuxvirinae</taxon>
        <taxon>Rodentiumvirus</taxon>
        <taxon>Rodentiumvirus LL11</taxon>
        <taxon>Vectrevirus LL11</taxon>
    </lineage>
</organism>
<sequence length="96" mass="11411">MPTIEERFLIHVSFSPIHLGYLITILLGEEIYLHNYLIPEYVCRRDKIHPANWAREWLREHVLKEWPTCDQTSTSELQYRKTIISSCGQLKVIESL</sequence>
<accession>A0A385IPY1</accession>
<dbReference type="EMBL" id="MH729818">
    <property type="protein sequence ID" value="AXY85394.1"/>
    <property type="molecule type" value="Genomic_DNA"/>
</dbReference>
<reference evidence="2" key="1">
    <citation type="submission" date="2018-08" db="EMBL/GenBank/DDBJ databases">
        <title>Complete genome of Escherichia coli podophage LL11.</title>
        <authorList>
            <person name="Theodore M.P."/>
            <person name="Lessor L."/>
            <person name="O'Leary C."/>
            <person name="Liu M."/>
        </authorList>
    </citation>
    <scope>NUCLEOTIDE SEQUENCE [LARGE SCALE GENOMIC DNA]</scope>
</reference>
<evidence type="ECO:0000313" key="2">
    <source>
        <dbReference type="Proteomes" id="UP000261814"/>
    </source>
</evidence>
<evidence type="ECO:0000313" key="1">
    <source>
        <dbReference type="EMBL" id="AXY85394.1"/>
    </source>
</evidence>
<reference evidence="1 2" key="2">
    <citation type="journal article" date="2019" name="Microbiol. Resour. Announc.">
        <title>Complete Genome Sequence of Enterotoxigenic Escherichia coli Podophage LL11.</title>
        <authorList>
            <person name="Theodore M."/>
            <person name="Lessor L."/>
            <person name="O'Leary C."/>
            <person name="Kongari R."/>
            <person name="Gill J."/>
            <person name="Liu M."/>
        </authorList>
    </citation>
    <scope>NUCLEOTIDE SEQUENCE [LARGE SCALE GENOMIC DNA]</scope>
</reference>
<protein>
    <submittedName>
        <fullName evidence="1">DNA repair protein</fullName>
    </submittedName>
</protein>
<keyword evidence="2" id="KW-1185">Reference proteome</keyword>